<comment type="caution">
    <text evidence="2">The sequence shown here is derived from an EMBL/GenBank/DDBJ whole genome shotgun (WGS) entry which is preliminary data.</text>
</comment>
<dbReference type="OrthoDB" id="2150407at2759"/>
<evidence type="ECO:0000313" key="2">
    <source>
        <dbReference type="EMBL" id="ORX59844.1"/>
    </source>
</evidence>
<protein>
    <recommendedName>
        <fullName evidence="4">NTF2 domain-containing protein</fullName>
    </recommendedName>
</protein>
<gene>
    <name evidence="2" type="ORF">BCR36DRAFT_401451</name>
</gene>
<evidence type="ECO:0008006" key="4">
    <source>
        <dbReference type="Google" id="ProtNLM"/>
    </source>
</evidence>
<dbReference type="AlphaFoldDB" id="A0A1Y1VLN8"/>
<name>A0A1Y1VLN8_9FUNG</name>
<organism evidence="2 3">
    <name type="scientific">Piromyces finnis</name>
    <dbReference type="NCBI Taxonomy" id="1754191"/>
    <lineage>
        <taxon>Eukaryota</taxon>
        <taxon>Fungi</taxon>
        <taxon>Fungi incertae sedis</taxon>
        <taxon>Chytridiomycota</taxon>
        <taxon>Chytridiomycota incertae sedis</taxon>
        <taxon>Neocallimastigomycetes</taxon>
        <taxon>Neocallimastigales</taxon>
        <taxon>Neocallimastigaceae</taxon>
        <taxon>Piromyces</taxon>
    </lineage>
</organism>
<reference evidence="2 3" key="2">
    <citation type="submission" date="2016-08" db="EMBL/GenBank/DDBJ databases">
        <title>Pervasive Adenine N6-methylation of Active Genes in Fungi.</title>
        <authorList>
            <consortium name="DOE Joint Genome Institute"/>
            <person name="Mondo S.J."/>
            <person name="Dannebaum R.O."/>
            <person name="Kuo R.C."/>
            <person name="Labutti K."/>
            <person name="Haridas S."/>
            <person name="Kuo A."/>
            <person name="Salamov A."/>
            <person name="Ahrendt S.R."/>
            <person name="Lipzen A."/>
            <person name="Sullivan W."/>
            <person name="Andreopoulos W.B."/>
            <person name="Clum A."/>
            <person name="Lindquist E."/>
            <person name="Daum C."/>
            <person name="Ramamoorthy G.K."/>
            <person name="Gryganskyi A."/>
            <person name="Culley D."/>
            <person name="Magnuson J.K."/>
            <person name="James T.Y."/>
            <person name="O'Malley M.A."/>
            <person name="Stajich J.E."/>
            <person name="Spatafora J.W."/>
            <person name="Visel A."/>
            <person name="Grigoriev I.V."/>
        </authorList>
    </citation>
    <scope>NUCLEOTIDE SEQUENCE [LARGE SCALE GENOMIC DNA]</scope>
    <source>
        <strain evidence="3">finn</strain>
    </source>
</reference>
<feature type="compositionally biased region" description="Basic and acidic residues" evidence="1">
    <location>
        <begin position="160"/>
        <end position="169"/>
    </location>
</feature>
<sequence>MPCKCLTGCINKKCSCRAKGISCTDECTHCSKKDKYECYNVPGKEPPKKTKSTKPKKVSRKSSKVSSDNSDSDYSDNETALVKSSKTKDTVKKNVKDEDKVIHQTVIINNYYNHTEYKQQNNTYTQVINHNYDKTDNQNINHLLKNISISDDDTTSSDSSKSDKLDKKASKNSNNTENNKNTLSNVPKLTESLANEFLKFYWECLSNKDKTKYLEKYVSTGAELKIQGIPFIGAKVITERLGEAAPMKVNKMEFNIFPISTPTPKKFSVSEINKKLLPAAKVLATASSNSNGPLSESEPKIESKNKALSNTDSVNKLLANYHRNSSSSSINENGESKSLVFTNPNLPSIGKIETKGEMMDSNGYTAEFDQIFYLVYNRISNVVQIKESELEWKT</sequence>
<feature type="region of interest" description="Disordered" evidence="1">
    <location>
        <begin position="287"/>
        <end position="306"/>
    </location>
</feature>
<keyword evidence="3" id="KW-1185">Reference proteome</keyword>
<dbReference type="EMBL" id="MCFH01000002">
    <property type="protein sequence ID" value="ORX59844.1"/>
    <property type="molecule type" value="Genomic_DNA"/>
</dbReference>
<proteinExistence type="predicted"/>
<reference evidence="2 3" key="1">
    <citation type="submission" date="2016-08" db="EMBL/GenBank/DDBJ databases">
        <title>Genomes of anaerobic fungi encode conserved fungal cellulosomes for biomass hydrolysis.</title>
        <authorList>
            <consortium name="DOE Joint Genome Institute"/>
            <person name="Haitjema C.H."/>
            <person name="Gilmore S.P."/>
            <person name="Henske J.K."/>
            <person name="Solomon K.V."/>
            <person name="De Groot R."/>
            <person name="Kuo A."/>
            <person name="Mondo S.J."/>
            <person name="Salamov A.A."/>
            <person name="Labutti K."/>
            <person name="Zhao Z."/>
            <person name="Chiniquy J."/>
            <person name="Barry K."/>
            <person name="Brewer H.M."/>
            <person name="Purvine S.O."/>
            <person name="Wright A.T."/>
            <person name="Boxma B."/>
            <person name="Van Alen T."/>
            <person name="Hackstein J.H."/>
            <person name="Baker S.E."/>
            <person name="Grigoriev I.V."/>
            <person name="O'Malley M.A."/>
        </authorList>
    </citation>
    <scope>NUCLEOTIDE SEQUENCE [LARGE SCALE GENOMIC DNA]</scope>
    <source>
        <strain evidence="3">finn</strain>
    </source>
</reference>
<feature type="compositionally biased region" description="Basic residues" evidence="1">
    <location>
        <begin position="49"/>
        <end position="63"/>
    </location>
</feature>
<feature type="compositionally biased region" description="Low complexity" evidence="1">
    <location>
        <begin position="171"/>
        <end position="184"/>
    </location>
</feature>
<feature type="region of interest" description="Disordered" evidence="1">
    <location>
        <begin position="37"/>
        <end position="93"/>
    </location>
</feature>
<evidence type="ECO:0000313" key="3">
    <source>
        <dbReference type="Proteomes" id="UP000193719"/>
    </source>
</evidence>
<feature type="region of interest" description="Disordered" evidence="1">
    <location>
        <begin position="149"/>
        <end position="184"/>
    </location>
</feature>
<evidence type="ECO:0000256" key="1">
    <source>
        <dbReference type="SAM" id="MobiDB-lite"/>
    </source>
</evidence>
<dbReference type="Proteomes" id="UP000193719">
    <property type="component" value="Unassembled WGS sequence"/>
</dbReference>
<accession>A0A1Y1VLN8</accession>